<organism evidence="3 5">
    <name type="scientific">Cryobacterium roopkundense</name>
    <dbReference type="NCBI Taxonomy" id="1001240"/>
    <lineage>
        <taxon>Bacteria</taxon>
        <taxon>Bacillati</taxon>
        <taxon>Actinomycetota</taxon>
        <taxon>Actinomycetes</taxon>
        <taxon>Micrococcales</taxon>
        <taxon>Microbacteriaceae</taxon>
        <taxon>Cryobacterium</taxon>
    </lineage>
</organism>
<gene>
    <name evidence="4" type="ORF">BJ997_002449</name>
    <name evidence="3" type="ORF">GY21_01705</name>
</gene>
<feature type="compositionally biased region" description="Basic and acidic residues" evidence="1">
    <location>
        <begin position="128"/>
        <end position="140"/>
    </location>
</feature>
<keyword evidence="2" id="KW-0472">Membrane</keyword>
<evidence type="ECO:0000313" key="3">
    <source>
        <dbReference type="EMBL" id="KGJ81106.1"/>
    </source>
</evidence>
<evidence type="ECO:0000256" key="2">
    <source>
        <dbReference type="SAM" id="Phobius"/>
    </source>
</evidence>
<name>A0A099JSJ6_9MICO</name>
<feature type="transmembrane region" description="Helical" evidence="2">
    <location>
        <begin position="189"/>
        <end position="207"/>
    </location>
</feature>
<dbReference type="EMBL" id="JPXF01000004">
    <property type="protein sequence ID" value="KGJ81106.1"/>
    <property type="molecule type" value="Genomic_DNA"/>
</dbReference>
<evidence type="ECO:0000313" key="4">
    <source>
        <dbReference type="EMBL" id="MBB5641901.1"/>
    </source>
</evidence>
<accession>A0A099JSJ6</accession>
<protein>
    <recommendedName>
        <fullName evidence="7">PH domain-containing protein</fullName>
    </recommendedName>
</protein>
<keyword evidence="2" id="KW-1133">Transmembrane helix</keyword>
<sequence length="208" mass="22305">MTHRASEPEIIGSRFNRTVCVVVWAVAGIMLLSAFFGGGEATLRSAPTIALLAYAGWVVLWRPNLVITDEHVSLRNVVTTVVVPWSALIQVDTRFALTLVTPGHRYSAWVAPAPGALTSQRMARRSRKAENENPLERSSDGRSLPGELRGSESGDAARRVRARWDALIEAGAVQTGTADTTPVTRTMHVTVLGVLAALLGLSLTAALI</sequence>
<dbReference type="OrthoDB" id="5148800at2"/>
<dbReference type="AlphaFoldDB" id="A0A099JSJ6"/>
<proteinExistence type="predicted"/>
<reference evidence="4 6" key="2">
    <citation type="submission" date="2020-08" db="EMBL/GenBank/DDBJ databases">
        <title>Sequencing the genomes of 1000 actinobacteria strains.</title>
        <authorList>
            <person name="Klenk H.-P."/>
        </authorList>
    </citation>
    <scope>NUCLEOTIDE SEQUENCE [LARGE SCALE GENOMIC DNA]</scope>
    <source>
        <strain evidence="4 6">DSM 21065</strain>
    </source>
</reference>
<reference evidence="3 5" key="1">
    <citation type="submission" date="2014-08" db="EMBL/GenBank/DDBJ databases">
        <authorList>
            <person name="Sisinthy S."/>
        </authorList>
    </citation>
    <scope>NUCLEOTIDE SEQUENCE [LARGE SCALE GENOMIC DNA]</scope>
    <source>
        <strain evidence="3 5">RuG17</strain>
    </source>
</reference>
<evidence type="ECO:0000256" key="1">
    <source>
        <dbReference type="SAM" id="MobiDB-lite"/>
    </source>
</evidence>
<dbReference type="RefSeq" id="WP_035834813.1">
    <property type="nucleotide sequence ID" value="NZ_JACHBQ010000001.1"/>
</dbReference>
<dbReference type="Proteomes" id="UP000029864">
    <property type="component" value="Unassembled WGS sequence"/>
</dbReference>
<dbReference type="STRING" id="1001240.GY21_01705"/>
<evidence type="ECO:0000313" key="5">
    <source>
        <dbReference type="Proteomes" id="UP000029864"/>
    </source>
</evidence>
<dbReference type="Proteomes" id="UP000561726">
    <property type="component" value="Unassembled WGS sequence"/>
</dbReference>
<dbReference type="eggNOG" id="ENOG50332AI">
    <property type="taxonomic scope" value="Bacteria"/>
</dbReference>
<dbReference type="EMBL" id="JACHBQ010000001">
    <property type="protein sequence ID" value="MBB5641901.1"/>
    <property type="molecule type" value="Genomic_DNA"/>
</dbReference>
<feature type="transmembrane region" description="Helical" evidence="2">
    <location>
        <begin position="21"/>
        <end position="39"/>
    </location>
</feature>
<feature type="region of interest" description="Disordered" evidence="1">
    <location>
        <begin position="119"/>
        <end position="156"/>
    </location>
</feature>
<keyword evidence="2" id="KW-0812">Transmembrane</keyword>
<evidence type="ECO:0000313" key="6">
    <source>
        <dbReference type="Proteomes" id="UP000561726"/>
    </source>
</evidence>
<evidence type="ECO:0008006" key="7">
    <source>
        <dbReference type="Google" id="ProtNLM"/>
    </source>
</evidence>
<comment type="caution">
    <text evidence="3">The sequence shown here is derived from an EMBL/GenBank/DDBJ whole genome shotgun (WGS) entry which is preliminary data.</text>
</comment>
<keyword evidence="5" id="KW-1185">Reference proteome</keyword>
<feature type="transmembrane region" description="Helical" evidence="2">
    <location>
        <begin position="45"/>
        <end position="61"/>
    </location>
</feature>